<sequence length="79" mass="8662">MDKVRPTKSPWQQEQMSKEDCDHTEDHTIEGFMSSIKNPEFGDLLSGAGGYVLSKAEGSMKNSLLLCTPRALVAMLCNG</sequence>
<evidence type="ECO:0000313" key="3">
    <source>
        <dbReference type="Proteomes" id="UP000784294"/>
    </source>
</evidence>
<name>A0A3S5BLC8_9PLAT</name>
<keyword evidence="3" id="KW-1185">Reference proteome</keyword>
<dbReference type="EMBL" id="CAAALY010002645">
    <property type="protein sequence ID" value="VEL07869.1"/>
    <property type="molecule type" value="Genomic_DNA"/>
</dbReference>
<proteinExistence type="predicted"/>
<protein>
    <submittedName>
        <fullName evidence="2">Uncharacterized protein</fullName>
    </submittedName>
</protein>
<comment type="caution">
    <text evidence="2">The sequence shown here is derived from an EMBL/GenBank/DDBJ whole genome shotgun (WGS) entry which is preliminary data.</text>
</comment>
<accession>A0A3S5BLC8</accession>
<reference evidence="2" key="1">
    <citation type="submission" date="2018-11" db="EMBL/GenBank/DDBJ databases">
        <authorList>
            <consortium name="Pathogen Informatics"/>
        </authorList>
    </citation>
    <scope>NUCLEOTIDE SEQUENCE</scope>
</reference>
<dbReference type="Proteomes" id="UP000784294">
    <property type="component" value="Unassembled WGS sequence"/>
</dbReference>
<evidence type="ECO:0000256" key="1">
    <source>
        <dbReference type="SAM" id="MobiDB-lite"/>
    </source>
</evidence>
<gene>
    <name evidence="2" type="ORF">PXEA_LOCUS1309</name>
</gene>
<organism evidence="2 3">
    <name type="scientific">Protopolystoma xenopodis</name>
    <dbReference type="NCBI Taxonomy" id="117903"/>
    <lineage>
        <taxon>Eukaryota</taxon>
        <taxon>Metazoa</taxon>
        <taxon>Spiralia</taxon>
        <taxon>Lophotrochozoa</taxon>
        <taxon>Platyhelminthes</taxon>
        <taxon>Monogenea</taxon>
        <taxon>Polyopisthocotylea</taxon>
        <taxon>Polystomatidea</taxon>
        <taxon>Polystomatidae</taxon>
        <taxon>Protopolystoma</taxon>
    </lineage>
</organism>
<feature type="region of interest" description="Disordered" evidence="1">
    <location>
        <begin position="1"/>
        <end position="22"/>
    </location>
</feature>
<dbReference type="AlphaFoldDB" id="A0A3S5BLC8"/>
<evidence type="ECO:0000313" key="2">
    <source>
        <dbReference type="EMBL" id="VEL07869.1"/>
    </source>
</evidence>